<reference evidence="2" key="1">
    <citation type="submission" date="2014-11" db="EMBL/GenBank/DDBJ databases">
        <authorList>
            <person name="Amaro Gonzalez C."/>
        </authorList>
    </citation>
    <scope>NUCLEOTIDE SEQUENCE</scope>
</reference>
<dbReference type="AlphaFoldDB" id="A0A0E9WUS3"/>
<evidence type="ECO:0000313" key="2">
    <source>
        <dbReference type="EMBL" id="JAH93233.1"/>
    </source>
</evidence>
<keyword evidence="1" id="KW-0732">Signal</keyword>
<dbReference type="EMBL" id="GBXM01015344">
    <property type="protein sequence ID" value="JAH93233.1"/>
    <property type="molecule type" value="Transcribed_RNA"/>
</dbReference>
<sequence length="84" mass="9461">MLILSPLILVVVFKCHLSLCANRRDVVASKVQLFTCVGKATIGTRHCQYSKSRPGEFMPQRMLGNPFSAHKTGRRWQSVSTRLT</sequence>
<evidence type="ECO:0000256" key="1">
    <source>
        <dbReference type="SAM" id="SignalP"/>
    </source>
</evidence>
<feature type="chain" id="PRO_5002435026" description="Secreted protein" evidence="1">
    <location>
        <begin position="21"/>
        <end position="84"/>
    </location>
</feature>
<evidence type="ECO:0008006" key="3">
    <source>
        <dbReference type="Google" id="ProtNLM"/>
    </source>
</evidence>
<organism evidence="2">
    <name type="scientific">Anguilla anguilla</name>
    <name type="common">European freshwater eel</name>
    <name type="synonym">Muraena anguilla</name>
    <dbReference type="NCBI Taxonomy" id="7936"/>
    <lineage>
        <taxon>Eukaryota</taxon>
        <taxon>Metazoa</taxon>
        <taxon>Chordata</taxon>
        <taxon>Craniata</taxon>
        <taxon>Vertebrata</taxon>
        <taxon>Euteleostomi</taxon>
        <taxon>Actinopterygii</taxon>
        <taxon>Neopterygii</taxon>
        <taxon>Teleostei</taxon>
        <taxon>Anguilliformes</taxon>
        <taxon>Anguillidae</taxon>
        <taxon>Anguilla</taxon>
    </lineage>
</organism>
<protein>
    <recommendedName>
        <fullName evidence="3">Secreted protein</fullName>
    </recommendedName>
</protein>
<name>A0A0E9WUS3_ANGAN</name>
<proteinExistence type="predicted"/>
<feature type="signal peptide" evidence="1">
    <location>
        <begin position="1"/>
        <end position="20"/>
    </location>
</feature>
<reference evidence="2" key="2">
    <citation type="journal article" date="2015" name="Fish Shellfish Immunol.">
        <title>Early steps in the European eel (Anguilla anguilla)-Vibrio vulnificus interaction in the gills: Role of the RtxA13 toxin.</title>
        <authorList>
            <person name="Callol A."/>
            <person name="Pajuelo D."/>
            <person name="Ebbesson L."/>
            <person name="Teles M."/>
            <person name="MacKenzie S."/>
            <person name="Amaro C."/>
        </authorList>
    </citation>
    <scope>NUCLEOTIDE SEQUENCE</scope>
</reference>
<accession>A0A0E9WUS3</accession>